<gene>
    <name evidence="10" type="ORF">DP119_03260</name>
</gene>
<accession>A0A365KA88</accession>
<keyword evidence="5 7" id="KW-1133">Transmembrane helix</keyword>
<protein>
    <submittedName>
        <fullName evidence="10">DUF421 domain-containing protein</fullName>
    </submittedName>
</protein>
<feature type="domain" description="YetF-like N-terminal transmembrane" evidence="9">
    <location>
        <begin position="2"/>
        <end position="73"/>
    </location>
</feature>
<evidence type="ECO:0000313" key="10">
    <source>
        <dbReference type="EMBL" id="RAZ69689.1"/>
    </source>
</evidence>
<keyword evidence="4 7" id="KW-0812">Transmembrane</keyword>
<keyword evidence="3" id="KW-1003">Cell membrane</keyword>
<dbReference type="Gene3D" id="3.30.240.20">
    <property type="entry name" value="bsu07140 like domains"/>
    <property type="match status" value="2"/>
</dbReference>
<evidence type="ECO:0000256" key="6">
    <source>
        <dbReference type="ARBA" id="ARBA00023136"/>
    </source>
</evidence>
<comment type="caution">
    <text evidence="10">The sequence shown here is derived from an EMBL/GenBank/DDBJ whole genome shotgun (WGS) entry which is preliminary data.</text>
</comment>
<evidence type="ECO:0000313" key="11">
    <source>
        <dbReference type="Proteomes" id="UP000251869"/>
    </source>
</evidence>
<dbReference type="InterPro" id="IPR023090">
    <property type="entry name" value="UPF0702_alpha/beta_dom_sf"/>
</dbReference>
<organism evidence="10 11">
    <name type="scientific">Planococcus maitriensis</name>
    <dbReference type="NCBI Taxonomy" id="221799"/>
    <lineage>
        <taxon>Bacteria</taxon>
        <taxon>Bacillati</taxon>
        <taxon>Bacillota</taxon>
        <taxon>Bacilli</taxon>
        <taxon>Bacillales</taxon>
        <taxon>Caryophanaceae</taxon>
        <taxon>Planococcus</taxon>
    </lineage>
</organism>
<evidence type="ECO:0000256" key="5">
    <source>
        <dbReference type="ARBA" id="ARBA00022989"/>
    </source>
</evidence>
<evidence type="ECO:0000256" key="4">
    <source>
        <dbReference type="ARBA" id="ARBA00022692"/>
    </source>
</evidence>
<dbReference type="Pfam" id="PF04239">
    <property type="entry name" value="DUF421"/>
    <property type="match status" value="1"/>
</dbReference>
<keyword evidence="6 7" id="KW-0472">Membrane</keyword>
<comment type="similarity">
    <text evidence="2">Belongs to the UPF0702 family.</text>
</comment>
<name>A0A365KA88_9BACL</name>
<dbReference type="InterPro" id="IPR007353">
    <property type="entry name" value="DUF421"/>
</dbReference>
<evidence type="ECO:0000256" key="1">
    <source>
        <dbReference type="ARBA" id="ARBA00004651"/>
    </source>
</evidence>
<dbReference type="PANTHER" id="PTHR34582">
    <property type="entry name" value="UPF0702 TRANSMEMBRANE PROTEIN YCAP"/>
    <property type="match status" value="1"/>
</dbReference>
<dbReference type="InterPro" id="IPR048454">
    <property type="entry name" value="YetF_N"/>
</dbReference>
<dbReference type="Pfam" id="PF20730">
    <property type="entry name" value="YetF_N"/>
    <property type="match status" value="1"/>
</dbReference>
<feature type="domain" description="YetF C-terminal" evidence="8">
    <location>
        <begin position="80"/>
        <end position="212"/>
    </location>
</feature>
<reference evidence="10 11" key="1">
    <citation type="submission" date="2018-06" db="EMBL/GenBank/DDBJ databases">
        <title>The draft genome sequences of strains SCU63 and S1.</title>
        <authorList>
            <person name="Gan L."/>
        </authorList>
    </citation>
    <scope>NUCLEOTIDE SEQUENCE [LARGE SCALE GENOMIC DNA]</scope>
    <source>
        <strain evidence="10 11">S1</strain>
    </source>
</reference>
<evidence type="ECO:0000256" key="2">
    <source>
        <dbReference type="ARBA" id="ARBA00006448"/>
    </source>
</evidence>
<evidence type="ECO:0000259" key="9">
    <source>
        <dbReference type="Pfam" id="PF20730"/>
    </source>
</evidence>
<proteinExistence type="inferred from homology"/>
<dbReference type="RefSeq" id="WP_112230800.1">
    <property type="nucleotide sequence ID" value="NZ_QLZQ01000001.1"/>
</dbReference>
<dbReference type="PANTHER" id="PTHR34582:SF5">
    <property type="entry name" value="UPF0702 TRANSMEMBRANE PROTEIN YETF"/>
    <property type="match status" value="1"/>
</dbReference>
<dbReference type="OrthoDB" id="1076133at2"/>
<dbReference type="GO" id="GO:0005886">
    <property type="term" value="C:plasma membrane"/>
    <property type="evidence" value="ECO:0007669"/>
    <property type="project" value="UniProtKB-SubCell"/>
</dbReference>
<sequence>MYLDIAGKLFFGFIALMVMARLLGKKELAQLTPFDFIYAIVLGGIVEESIYEDTASWRHVWFAVAVWGLLHYVTGKATLKSDRLRVWLKGESSILIKDGKFNVGELNRNRLEMEQLRIMLRQQGIFSFREVKDLYLEPGGEISLQKYAAQDQVTPEMLDLKPKDKALNFLFIDEGEVNEGILNYLGKDLKWLKDELHSQGVDDIEEVLYAEWAEDEGLYIQSYETNEQGNDDIVKGN</sequence>
<evidence type="ECO:0000256" key="7">
    <source>
        <dbReference type="SAM" id="Phobius"/>
    </source>
</evidence>
<keyword evidence="11" id="KW-1185">Reference proteome</keyword>
<feature type="transmembrane region" description="Helical" evidence="7">
    <location>
        <begin position="6"/>
        <end position="24"/>
    </location>
</feature>
<evidence type="ECO:0000259" key="8">
    <source>
        <dbReference type="Pfam" id="PF04239"/>
    </source>
</evidence>
<dbReference type="EMBL" id="QLZQ01000001">
    <property type="protein sequence ID" value="RAZ69689.1"/>
    <property type="molecule type" value="Genomic_DNA"/>
</dbReference>
<evidence type="ECO:0000256" key="3">
    <source>
        <dbReference type="ARBA" id="ARBA00022475"/>
    </source>
</evidence>
<comment type="subcellular location">
    <subcellularLocation>
        <location evidence="1">Cell membrane</location>
        <topology evidence="1">Multi-pass membrane protein</topology>
    </subcellularLocation>
</comment>
<dbReference type="Proteomes" id="UP000251869">
    <property type="component" value="Unassembled WGS sequence"/>
</dbReference>
<dbReference type="AlphaFoldDB" id="A0A365KA88"/>